<dbReference type="RefSeq" id="WP_172344937.1">
    <property type="nucleotide sequence ID" value="NZ_CATJFF010000093.1"/>
</dbReference>
<sequence length="372" mass="43040">MRVFFLLLMCLPFLVCKGQDGIQMPFNMFRGGDMLVKKQISYINLSQDGENVLWDVSGADVINKSYKVRFSDVVGSEKRVACTERATMYYYDLQHDTLFIGGFENNTTKIDYDTKEIFLRFPMKYGDSYSGVFHGTGTYCDKIAVRSFGRYKTESDAYGSIVFPEGDTVHNVTRIHTVRFISGIRYPADSLKTISSMPLSADSIDGYIDNGMFMMKTDIYRWYAVGYRYPVLETYITSFQGYKDEPYVTAFYYPPSEQELFDDEYVNNEKSKSYYIQSRNPEQSIKPCKLTYKINRIEQDLVNIEYSLSVPSEISYGVYTADGKTVYNNERKRMNAGIHNADIDLSLCRDGVYIFRIDADRDSYTEKIILKR</sequence>
<dbReference type="NCBIfam" id="TIGR04183">
    <property type="entry name" value="Por_Secre_tail"/>
    <property type="match status" value="1"/>
</dbReference>
<name>A0ABX2B501_9BACT</name>
<reference evidence="1 2" key="1">
    <citation type="submission" date="2020-05" db="EMBL/GenBank/DDBJ databases">
        <title>Distinct polysaccharide utilization as determinants for interspecies competition between intestinal Prevotella spp.</title>
        <authorList>
            <person name="Galvez E.J.C."/>
            <person name="Iljazovic A."/>
            <person name="Strowig T."/>
        </authorList>
    </citation>
    <scope>NUCLEOTIDE SEQUENCE [LARGE SCALE GENOMIC DNA]</scope>
    <source>
        <strain evidence="1 2">PCHR</strain>
    </source>
</reference>
<protein>
    <submittedName>
        <fullName evidence="1">T9SS type A sorting domain-containing protein</fullName>
    </submittedName>
</protein>
<dbReference type="InterPro" id="IPR026444">
    <property type="entry name" value="Secre_tail"/>
</dbReference>
<evidence type="ECO:0000313" key="1">
    <source>
        <dbReference type="EMBL" id="NPE25477.1"/>
    </source>
</evidence>
<organism evidence="1 2">
    <name type="scientific">Xylanibacter caecicola</name>
    <dbReference type="NCBI Taxonomy" id="2736294"/>
    <lineage>
        <taxon>Bacteria</taxon>
        <taxon>Pseudomonadati</taxon>
        <taxon>Bacteroidota</taxon>
        <taxon>Bacteroidia</taxon>
        <taxon>Bacteroidales</taxon>
        <taxon>Prevotellaceae</taxon>
        <taxon>Xylanibacter</taxon>
    </lineage>
</organism>
<evidence type="ECO:0000313" key="2">
    <source>
        <dbReference type="Proteomes" id="UP000820977"/>
    </source>
</evidence>
<dbReference type="EMBL" id="JABKKJ010000012">
    <property type="protein sequence ID" value="NPE25477.1"/>
    <property type="molecule type" value="Genomic_DNA"/>
</dbReference>
<comment type="caution">
    <text evidence="1">The sequence shown here is derived from an EMBL/GenBank/DDBJ whole genome shotgun (WGS) entry which is preliminary data.</text>
</comment>
<gene>
    <name evidence="1" type="ORF">HPS54_08130</name>
</gene>
<accession>A0ABX2B501</accession>
<dbReference type="Proteomes" id="UP000820977">
    <property type="component" value="Unassembled WGS sequence"/>
</dbReference>
<proteinExistence type="predicted"/>
<keyword evidence="2" id="KW-1185">Reference proteome</keyword>